<dbReference type="Proteomes" id="UP000692954">
    <property type="component" value="Unassembled WGS sequence"/>
</dbReference>
<feature type="disulfide bond" evidence="9">
    <location>
        <begin position="492"/>
        <end position="501"/>
    </location>
</feature>
<dbReference type="InterPro" id="IPR001577">
    <property type="entry name" value="Peptidase_M8"/>
</dbReference>
<feature type="signal peptide" evidence="10">
    <location>
        <begin position="1"/>
        <end position="16"/>
    </location>
</feature>
<feature type="chain" id="PRO_5035799379" description="EGF-like domain-containing protein" evidence="10">
    <location>
        <begin position="17"/>
        <end position="591"/>
    </location>
</feature>
<evidence type="ECO:0000256" key="9">
    <source>
        <dbReference type="PROSITE-ProRule" id="PRU00076"/>
    </source>
</evidence>
<dbReference type="GO" id="GO:0007155">
    <property type="term" value="P:cell adhesion"/>
    <property type="evidence" value="ECO:0007669"/>
    <property type="project" value="InterPro"/>
</dbReference>
<evidence type="ECO:0000256" key="1">
    <source>
        <dbReference type="ARBA" id="ARBA00005860"/>
    </source>
</evidence>
<feature type="binding site" evidence="8">
    <location>
        <position position="189"/>
    </location>
    <ligand>
        <name>Zn(2+)</name>
        <dbReference type="ChEBI" id="CHEBI:29105"/>
        <note>catalytic</note>
    </ligand>
</feature>
<name>A0A8S1JTF3_9CILI</name>
<evidence type="ECO:0000256" key="7">
    <source>
        <dbReference type="PIRSR" id="PIRSR601577-1"/>
    </source>
</evidence>
<feature type="binding site" evidence="8">
    <location>
        <position position="185"/>
    </location>
    <ligand>
        <name>Zn(2+)</name>
        <dbReference type="ChEBI" id="CHEBI:29105"/>
        <note>catalytic</note>
    </ligand>
</feature>
<keyword evidence="2" id="KW-0645">Protease</keyword>
<evidence type="ECO:0000256" key="3">
    <source>
        <dbReference type="ARBA" id="ARBA00022723"/>
    </source>
</evidence>
<dbReference type="PROSITE" id="PS50026">
    <property type="entry name" value="EGF_3"/>
    <property type="match status" value="1"/>
</dbReference>
<evidence type="ECO:0000256" key="4">
    <source>
        <dbReference type="ARBA" id="ARBA00022801"/>
    </source>
</evidence>
<comment type="caution">
    <text evidence="12">The sequence shown here is derived from an EMBL/GenBank/DDBJ whole genome shotgun (WGS) entry which is preliminary data.</text>
</comment>
<dbReference type="EMBL" id="CAJJDN010000001">
    <property type="protein sequence ID" value="CAD8045913.1"/>
    <property type="molecule type" value="Genomic_DNA"/>
</dbReference>
<keyword evidence="3 8" id="KW-0479">Metal-binding</keyword>
<keyword evidence="10" id="KW-0732">Signal</keyword>
<dbReference type="OrthoDB" id="238768at2759"/>
<reference evidence="12" key="1">
    <citation type="submission" date="2021-01" db="EMBL/GenBank/DDBJ databases">
        <authorList>
            <consortium name="Genoscope - CEA"/>
            <person name="William W."/>
        </authorList>
    </citation>
    <scope>NUCLEOTIDE SEQUENCE</scope>
</reference>
<keyword evidence="6 8" id="KW-0482">Metalloprotease</keyword>
<keyword evidence="9" id="KW-0245">EGF-like domain</keyword>
<feature type="binding site" evidence="8">
    <location>
        <position position="259"/>
    </location>
    <ligand>
        <name>Zn(2+)</name>
        <dbReference type="ChEBI" id="CHEBI:29105"/>
        <note>catalytic</note>
    </ligand>
</feature>
<evidence type="ECO:0000256" key="8">
    <source>
        <dbReference type="PIRSR" id="PIRSR601577-2"/>
    </source>
</evidence>
<evidence type="ECO:0000259" key="11">
    <source>
        <dbReference type="PROSITE" id="PS50026"/>
    </source>
</evidence>
<feature type="active site" evidence="7">
    <location>
        <position position="186"/>
    </location>
</feature>
<evidence type="ECO:0000313" key="13">
    <source>
        <dbReference type="Proteomes" id="UP000692954"/>
    </source>
</evidence>
<evidence type="ECO:0000313" key="12">
    <source>
        <dbReference type="EMBL" id="CAD8045913.1"/>
    </source>
</evidence>
<sequence>MLIIIFFFPEILLIYSQNQYSFNQDLEIQLSQLNRGKDRQLNQLILDGIDWRPIQIYFQFLENSEINQETLKYITKILEISKIFFSKHLMVRKQNESLIFGNKQACGGINIPEAFQFKEYNYDLVIFVSFQFDNSSNYFAYSGPCKITIYDLRPTFGVINWNLRQLLMKNANSFNLQLNLQTSIHEIIHTLGFIEVLYQYYYDPQTLEFYNLTLEKDENNHLILSTPRLINISKEYYQCDHFIGALMENQGGENSASHHFERSIYFNELMTGTQMNGQSVLSQFTFTLLSDFGFYRLLKYKSDSMTYGKNRGCDFLFKSCKEQEIDEFCNQNEYTCSYDNSGIGKCGQDQLSDQCSYRSIFLGMNCKNPFQYQTQEQIEHFLKTKSTIGENSLCFQIIYKEKKIQTLSEQLSLIDKSCYRFQCQDNEINIIIQQNENSTIQLHCPNNETITFSDINFSIKCQEDSKKICSNQNTCQNQCNFRGFCVNQQCTCQYGYSGYFCENECDGFRKEDKCLITCDQQDYADINSMYCLTCSGNCKSCKSIFECLECEEGYHLKDKFCEPFYKGIENSSQIKFYAGISKLIFMLIILI</sequence>
<dbReference type="AlphaFoldDB" id="A0A8S1JTF3"/>
<dbReference type="GO" id="GO:0006508">
    <property type="term" value="P:proteolysis"/>
    <property type="evidence" value="ECO:0007669"/>
    <property type="project" value="UniProtKB-KW"/>
</dbReference>
<dbReference type="PANTHER" id="PTHR10942:SF0">
    <property type="entry name" value="LEISHMANOLYSIN-LIKE PEPTIDASE"/>
    <property type="match status" value="1"/>
</dbReference>
<dbReference type="GO" id="GO:0016020">
    <property type="term" value="C:membrane"/>
    <property type="evidence" value="ECO:0007669"/>
    <property type="project" value="InterPro"/>
</dbReference>
<evidence type="ECO:0000256" key="10">
    <source>
        <dbReference type="SAM" id="SignalP"/>
    </source>
</evidence>
<gene>
    <name evidence="12" type="ORF">PSON_ATCC_30995.1.T0010348</name>
</gene>
<accession>A0A8S1JTF3</accession>
<feature type="disulfide bond" evidence="9">
    <location>
        <begin position="475"/>
        <end position="485"/>
    </location>
</feature>
<evidence type="ECO:0000256" key="2">
    <source>
        <dbReference type="ARBA" id="ARBA00022670"/>
    </source>
</evidence>
<dbReference type="FunFam" id="3.90.132.10:FF:000001">
    <property type="entry name" value="leishmanolysin-like peptidase isoform X2"/>
    <property type="match status" value="1"/>
</dbReference>
<proteinExistence type="inferred from homology"/>
<feature type="domain" description="EGF-like" evidence="11">
    <location>
        <begin position="471"/>
        <end position="502"/>
    </location>
</feature>
<keyword evidence="4" id="KW-0378">Hydrolase</keyword>
<organism evidence="12 13">
    <name type="scientific">Paramecium sonneborni</name>
    <dbReference type="NCBI Taxonomy" id="65129"/>
    <lineage>
        <taxon>Eukaryota</taxon>
        <taxon>Sar</taxon>
        <taxon>Alveolata</taxon>
        <taxon>Ciliophora</taxon>
        <taxon>Intramacronucleata</taxon>
        <taxon>Oligohymenophorea</taxon>
        <taxon>Peniculida</taxon>
        <taxon>Parameciidae</taxon>
        <taxon>Paramecium</taxon>
    </lineage>
</organism>
<dbReference type="Pfam" id="PF01457">
    <property type="entry name" value="Peptidase_M8"/>
    <property type="match status" value="1"/>
</dbReference>
<dbReference type="PROSITE" id="PS00022">
    <property type="entry name" value="EGF_1"/>
    <property type="match status" value="1"/>
</dbReference>
<comment type="similarity">
    <text evidence="1">Belongs to the peptidase M8 family.</text>
</comment>
<comment type="caution">
    <text evidence="9">Lacks conserved residue(s) required for the propagation of feature annotation.</text>
</comment>
<protein>
    <recommendedName>
        <fullName evidence="11">EGF-like domain-containing protein</fullName>
    </recommendedName>
</protein>
<dbReference type="PANTHER" id="PTHR10942">
    <property type="entry name" value="LEISHMANOLYSIN-LIKE PEPTIDASE"/>
    <property type="match status" value="1"/>
</dbReference>
<dbReference type="GO" id="GO:0005737">
    <property type="term" value="C:cytoplasm"/>
    <property type="evidence" value="ECO:0007669"/>
    <property type="project" value="TreeGrafter"/>
</dbReference>
<dbReference type="GO" id="GO:0046872">
    <property type="term" value="F:metal ion binding"/>
    <property type="evidence" value="ECO:0007669"/>
    <property type="project" value="UniProtKB-KW"/>
</dbReference>
<dbReference type="GO" id="GO:0004222">
    <property type="term" value="F:metalloendopeptidase activity"/>
    <property type="evidence" value="ECO:0007669"/>
    <property type="project" value="InterPro"/>
</dbReference>
<comment type="cofactor">
    <cofactor evidence="8">
        <name>Zn(2+)</name>
        <dbReference type="ChEBI" id="CHEBI:29105"/>
    </cofactor>
    <text evidence="8">Binds 1 zinc ion per subunit.</text>
</comment>
<dbReference type="InterPro" id="IPR000742">
    <property type="entry name" value="EGF"/>
</dbReference>
<keyword evidence="5 8" id="KW-0862">Zinc</keyword>
<evidence type="ECO:0000256" key="6">
    <source>
        <dbReference type="ARBA" id="ARBA00023049"/>
    </source>
</evidence>
<keyword evidence="9" id="KW-1015">Disulfide bond</keyword>
<keyword evidence="13" id="KW-1185">Reference proteome</keyword>
<evidence type="ECO:0000256" key="5">
    <source>
        <dbReference type="ARBA" id="ARBA00022833"/>
    </source>
</evidence>